<accession>A0A6L6Q553</accession>
<name>A0A6L6Q553_9BURK</name>
<evidence type="ECO:0000256" key="6">
    <source>
        <dbReference type="ARBA" id="ARBA00022833"/>
    </source>
</evidence>
<comment type="caution">
    <text evidence="11">The sequence shown here is derived from an EMBL/GenBank/DDBJ whole genome shotgun (WGS) entry which is preliminary data.</text>
</comment>
<dbReference type="AlphaFoldDB" id="A0A6L6Q553"/>
<comment type="catalytic activity">
    <reaction evidence="8">
        <text>adenosine + phosphate = alpha-D-ribose 1-phosphate + adenine</text>
        <dbReference type="Rhea" id="RHEA:27642"/>
        <dbReference type="ChEBI" id="CHEBI:16335"/>
        <dbReference type="ChEBI" id="CHEBI:16708"/>
        <dbReference type="ChEBI" id="CHEBI:43474"/>
        <dbReference type="ChEBI" id="CHEBI:57720"/>
        <dbReference type="EC" id="2.4.2.1"/>
    </reaction>
    <physiologicalReaction direction="left-to-right" evidence="8">
        <dbReference type="Rhea" id="RHEA:27643"/>
    </physiologicalReaction>
</comment>
<evidence type="ECO:0000256" key="2">
    <source>
        <dbReference type="ARBA" id="ARBA00007353"/>
    </source>
</evidence>
<comment type="catalytic activity">
    <reaction evidence="1">
        <text>inosine + phosphate = alpha-D-ribose 1-phosphate + hypoxanthine</text>
        <dbReference type="Rhea" id="RHEA:27646"/>
        <dbReference type="ChEBI" id="CHEBI:17368"/>
        <dbReference type="ChEBI" id="CHEBI:17596"/>
        <dbReference type="ChEBI" id="CHEBI:43474"/>
        <dbReference type="ChEBI" id="CHEBI:57720"/>
        <dbReference type="EC" id="2.4.2.1"/>
    </reaction>
    <physiologicalReaction direction="left-to-right" evidence="1">
        <dbReference type="Rhea" id="RHEA:27647"/>
    </physiologicalReaction>
</comment>
<dbReference type="PANTHER" id="PTHR30616:SF2">
    <property type="entry name" value="PURINE NUCLEOSIDE PHOSPHORYLASE LACC1"/>
    <property type="match status" value="1"/>
</dbReference>
<sequence length="278" mass="29081">MTTSTKLKSSVFDALNVPGWAPADWPDLPPNVGALMTMRRGGVSAAPYDDGQGGGGLNLGTHVGDAPHHVAANRAALTSVLPEEPVWLNQVHGVAVANADTVRPGDVPEADAAVARRPGAVCAVMTADCLPVLFCDAQGQIVGAAHAGWRGLANGVLEQTVQTMRDDGAGEILAWLGAAIGPEKFEVGPEVLQAFVARATNESMDNAIRAAFHPIAGKSGKYLADIYQLARCLLNAIGVTKIAGGEYCTVLNSGRFYSYRRDGVTGRQASLIWIKDIV</sequence>
<dbReference type="CDD" id="cd16833">
    <property type="entry name" value="YfiH"/>
    <property type="match status" value="1"/>
</dbReference>
<evidence type="ECO:0000256" key="4">
    <source>
        <dbReference type="ARBA" id="ARBA00022723"/>
    </source>
</evidence>
<dbReference type="InterPro" id="IPR038371">
    <property type="entry name" value="Cu_polyphenol_OxRdtase_sf"/>
</dbReference>
<protein>
    <recommendedName>
        <fullName evidence="10">Purine nucleoside phosphorylase</fullName>
    </recommendedName>
</protein>
<dbReference type="InterPro" id="IPR003730">
    <property type="entry name" value="Cu_polyphenol_OxRdtase"/>
</dbReference>
<reference evidence="11 12" key="1">
    <citation type="submission" date="2019-11" db="EMBL/GenBank/DDBJ databases">
        <title>Type strains purchased from KCTC, JCM and DSMZ.</title>
        <authorList>
            <person name="Lu H."/>
        </authorList>
    </citation>
    <scope>NUCLEOTIDE SEQUENCE [LARGE SCALE GENOMIC DNA]</scope>
    <source>
        <strain evidence="11 12">KCTC 42409</strain>
    </source>
</reference>
<evidence type="ECO:0000256" key="10">
    <source>
        <dbReference type="RuleBase" id="RU361274"/>
    </source>
</evidence>
<organism evidence="11 12">
    <name type="scientific">Pseudoduganella ginsengisoli</name>
    <dbReference type="NCBI Taxonomy" id="1462440"/>
    <lineage>
        <taxon>Bacteria</taxon>
        <taxon>Pseudomonadati</taxon>
        <taxon>Pseudomonadota</taxon>
        <taxon>Betaproteobacteria</taxon>
        <taxon>Burkholderiales</taxon>
        <taxon>Oxalobacteraceae</taxon>
        <taxon>Telluria group</taxon>
        <taxon>Pseudoduganella</taxon>
    </lineage>
</organism>
<proteinExistence type="inferred from homology"/>
<dbReference type="EMBL" id="WNLA01000017">
    <property type="protein sequence ID" value="MTW04665.1"/>
    <property type="molecule type" value="Genomic_DNA"/>
</dbReference>
<dbReference type="GO" id="GO:0005507">
    <property type="term" value="F:copper ion binding"/>
    <property type="evidence" value="ECO:0007669"/>
    <property type="project" value="TreeGrafter"/>
</dbReference>
<comment type="catalytic activity">
    <reaction evidence="9">
        <text>S-methyl-5'-thioadenosine + phosphate = 5-(methylsulfanyl)-alpha-D-ribose 1-phosphate + adenine</text>
        <dbReference type="Rhea" id="RHEA:11852"/>
        <dbReference type="ChEBI" id="CHEBI:16708"/>
        <dbReference type="ChEBI" id="CHEBI:17509"/>
        <dbReference type="ChEBI" id="CHEBI:43474"/>
        <dbReference type="ChEBI" id="CHEBI:58533"/>
        <dbReference type="EC" id="2.4.2.28"/>
    </reaction>
    <physiologicalReaction direction="left-to-right" evidence="9">
        <dbReference type="Rhea" id="RHEA:11853"/>
    </physiologicalReaction>
</comment>
<evidence type="ECO:0000313" key="11">
    <source>
        <dbReference type="EMBL" id="MTW04665.1"/>
    </source>
</evidence>
<evidence type="ECO:0000313" key="12">
    <source>
        <dbReference type="Proteomes" id="UP000484015"/>
    </source>
</evidence>
<evidence type="ECO:0000256" key="9">
    <source>
        <dbReference type="ARBA" id="ARBA00049893"/>
    </source>
</evidence>
<dbReference type="NCBIfam" id="TIGR00726">
    <property type="entry name" value="peptidoglycan editing factor PgeF"/>
    <property type="match status" value="1"/>
</dbReference>
<evidence type="ECO:0000256" key="5">
    <source>
        <dbReference type="ARBA" id="ARBA00022801"/>
    </source>
</evidence>
<evidence type="ECO:0000256" key="3">
    <source>
        <dbReference type="ARBA" id="ARBA00022679"/>
    </source>
</evidence>
<comment type="similarity">
    <text evidence="2 10">Belongs to the purine nucleoside phosphorylase YfiH/LACC1 family.</text>
</comment>
<dbReference type="GO" id="GO:0016787">
    <property type="term" value="F:hydrolase activity"/>
    <property type="evidence" value="ECO:0007669"/>
    <property type="project" value="UniProtKB-KW"/>
</dbReference>
<keyword evidence="4" id="KW-0479">Metal-binding</keyword>
<keyword evidence="12" id="KW-1185">Reference proteome</keyword>
<dbReference type="OrthoDB" id="4279at2"/>
<dbReference type="Pfam" id="PF02578">
    <property type="entry name" value="Cu-oxidase_4"/>
    <property type="match status" value="1"/>
</dbReference>
<gene>
    <name evidence="11" type="primary">pgeF</name>
    <name evidence="11" type="ORF">GM668_21565</name>
</gene>
<evidence type="ECO:0000256" key="1">
    <source>
        <dbReference type="ARBA" id="ARBA00000553"/>
    </source>
</evidence>
<evidence type="ECO:0000256" key="8">
    <source>
        <dbReference type="ARBA" id="ARBA00048968"/>
    </source>
</evidence>
<comment type="catalytic activity">
    <reaction evidence="7">
        <text>adenosine + H2O + H(+) = inosine + NH4(+)</text>
        <dbReference type="Rhea" id="RHEA:24408"/>
        <dbReference type="ChEBI" id="CHEBI:15377"/>
        <dbReference type="ChEBI" id="CHEBI:15378"/>
        <dbReference type="ChEBI" id="CHEBI:16335"/>
        <dbReference type="ChEBI" id="CHEBI:17596"/>
        <dbReference type="ChEBI" id="CHEBI:28938"/>
        <dbReference type="EC" id="3.5.4.4"/>
    </reaction>
    <physiologicalReaction direction="left-to-right" evidence="7">
        <dbReference type="Rhea" id="RHEA:24409"/>
    </physiologicalReaction>
</comment>
<dbReference type="Proteomes" id="UP000484015">
    <property type="component" value="Unassembled WGS sequence"/>
</dbReference>
<evidence type="ECO:0000256" key="7">
    <source>
        <dbReference type="ARBA" id="ARBA00047989"/>
    </source>
</evidence>
<dbReference type="GO" id="GO:0017061">
    <property type="term" value="F:S-methyl-5-thioadenosine phosphorylase activity"/>
    <property type="evidence" value="ECO:0007669"/>
    <property type="project" value="UniProtKB-EC"/>
</dbReference>
<dbReference type="SUPFAM" id="SSF64438">
    <property type="entry name" value="CNF1/YfiH-like putative cysteine hydrolases"/>
    <property type="match status" value="1"/>
</dbReference>
<dbReference type="InterPro" id="IPR011324">
    <property type="entry name" value="Cytotoxic_necrot_fac-like_cat"/>
</dbReference>
<dbReference type="PANTHER" id="PTHR30616">
    <property type="entry name" value="UNCHARACTERIZED PROTEIN YFIH"/>
    <property type="match status" value="1"/>
</dbReference>
<keyword evidence="5" id="KW-0378">Hydrolase</keyword>
<dbReference type="Gene3D" id="3.60.140.10">
    <property type="entry name" value="CNF1/YfiH-like putative cysteine hydrolases"/>
    <property type="match status" value="1"/>
</dbReference>
<keyword evidence="3" id="KW-0808">Transferase</keyword>
<keyword evidence="6" id="KW-0862">Zinc</keyword>